<protein>
    <submittedName>
        <fullName evidence="1">Uncharacterized protein</fullName>
    </submittedName>
</protein>
<dbReference type="RefSeq" id="WP_157813803.1">
    <property type="nucleotide sequence ID" value="NZ_NJGD01000114.1"/>
</dbReference>
<dbReference type="EMBL" id="NJGD01000114">
    <property type="protein sequence ID" value="PJR06983.1"/>
    <property type="molecule type" value="Genomic_DNA"/>
</dbReference>
<gene>
    <name evidence="1" type="ORF">CEJ86_33565</name>
</gene>
<feature type="non-terminal residue" evidence="1">
    <location>
        <position position="98"/>
    </location>
</feature>
<proteinExistence type="predicted"/>
<accession>A0A2J0YSJ2</accession>
<organism evidence="1 2">
    <name type="scientific">Rhizobium meliloti</name>
    <name type="common">Ensifer meliloti</name>
    <name type="synonym">Sinorhizobium meliloti</name>
    <dbReference type="NCBI Taxonomy" id="382"/>
    <lineage>
        <taxon>Bacteria</taxon>
        <taxon>Pseudomonadati</taxon>
        <taxon>Pseudomonadota</taxon>
        <taxon>Alphaproteobacteria</taxon>
        <taxon>Hyphomicrobiales</taxon>
        <taxon>Rhizobiaceae</taxon>
        <taxon>Sinorhizobium/Ensifer group</taxon>
        <taxon>Sinorhizobium</taxon>
    </lineage>
</organism>
<name>A0A2J0YSJ2_RHIML</name>
<comment type="caution">
    <text evidence="1">The sequence shown here is derived from an EMBL/GenBank/DDBJ whole genome shotgun (WGS) entry which is preliminary data.</text>
</comment>
<dbReference type="AlphaFoldDB" id="A0A2J0YSJ2"/>
<dbReference type="Proteomes" id="UP000231987">
    <property type="component" value="Unassembled WGS sequence"/>
</dbReference>
<dbReference type="Pfam" id="PF11130">
    <property type="entry name" value="TraC_F_IV"/>
    <property type="match status" value="1"/>
</dbReference>
<sequence>MTGQILCFLSSEHSTAEIKIMFAKRRGPATEPQQFSDSLITARAYDPDSHVFLCDDKHLFFGFLCMTLSGLDNGLDDRLNGLLNQDWPDDTLMQCGLV</sequence>
<evidence type="ECO:0000313" key="1">
    <source>
        <dbReference type="EMBL" id="PJR06983.1"/>
    </source>
</evidence>
<evidence type="ECO:0000313" key="2">
    <source>
        <dbReference type="Proteomes" id="UP000231987"/>
    </source>
</evidence>
<dbReference type="InterPro" id="IPR025955">
    <property type="entry name" value="TraC/Conjuga_ATPase"/>
</dbReference>
<reference evidence="1 2" key="1">
    <citation type="submission" date="2017-06" db="EMBL/GenBank/DDBJ databases">
        <title>Ensifer strains isolated from leguminous trees and herbs display diverse denitrification phenotypes with some acting as strong N2O sinks.</title>
        <authorList>
            <person name="Woliy K."/>
            <person name="Mania D."/>
            <person name="Bakken L.R."/>
            <person name="Frostegard A."/>
        </authorList>
    </citation>
    <scope>NUCLEOTIDE SEQUENCE [LARGE SCALE GENOMIC DNA]</scope>
    <source>
        <strain evidence="1 2">AC50a</strain>
    </source>
</reference>